<sequence>MPTKIVIIGGSYAGVKAGKTLHKKFKDNDDVQITLIDKNPYHTLMTELHEVAGHRTEPDSIKIDLFKIFAGRKVDVVIDEIRDIDFEKQVLRSDGNEYSYDYLIIAAGNEANFFGTKGAEEHAFTLWSYEDAIRIRQHVEEMFFKASYENDYEKRKKFLTFAVCGGGFTGVEMAGELGEAKKHLSEKYGIDKSEVTIYNIEALDRILNMLESDDQVRTVEDKYYRRLGIELLKNSMIVEVTEDSVVLERGEVIDTYTLIWTAGIKNCKFSSGLGLDTDKFGRIRVNEYMQTMNYMNVYAAGDNAQYEDEDGRMPQIVEAAEQSGHTAAVNIAADIEKSEKHVHRQNYHGFMVSVGSRKAVADTGFKTSGWFAMLIKHMVNFYYGFLVGGLRQFWNYIRHEFFHIKHKRSFVGGHFSKASPNFWLVPFRLWLGFMWLVEGVKKVDEGWLREPKMFSSTALNRIIQGAGNAADSTAGATQAAETVTEVAADAVSSATGAADGVVETVSNLPGFAQWVVNHSPQGWGQPIMGDVPGFMQWIIDKIVAPYAVPFQTMMVVAEIIIGLCLIAGLFTFLCSAISVVMTVGITLTGMSDATIIWYFFGGIALVAGSGSTFGLDYYLMPILKRRWSKIGIVRKSYLYFD</sequence>
<dbReference type="AlphaFoldDB" id="A0A1M6C9L7"/>
<evidence type="ECO:0000313" key="11">
    <source>
        <dbReference type="EMBL" id="SHI57491.1"/>
    </source>
</evidence>
<evidence type="ECO:0000256" key="2">
    <source>
        <dbReference type="ARBA" id="ARBA00012637"/>
    </source>
</evidence>
<evidence type="ECO:0000256" key="4">
    <source>
        <dbReference type="ARBA" id="ARBA00022827"/>
    </source>
</evidence>
<feature type="transmembrane region" description="Helical" evidence="8">
    <location>
        <begin position="595"/>
        <end position="619"/>
    </location>
</feature>
<protein>
    <recommendedName>
        <fullName evidence="2">NADH:ubiquinone reductase (non-electrogenic)</fullName>
        <ecNumber evidence="2">1.6.5.9</ecNumber>
    </recommendedName>
</protein>
<feature type="transmembrane region" description="Helical" evidence="8">
    <location>
        <begin position="370"/>
        <end position="390"/>
    </location>
</feature>
<dbReference type="InterPro" id="IPR045024">
    <property type="entry name" value="NDH-2"/>
</dbReference>
<comment type="catalytic activity">
    <reaction evidence="7">
        <text>a quinone + NADH + H(+) = a quinol + NAD(+)</text>
        <dbReference type="Rhea" id="RHEA:46160"/>
        <dbReference type="ChEBI" id="CHEBI:15378"/>
        <dbReference type="ChEBI" id="CHEBI:24646"/>
        <dbReference type="ChEBI" id="CHEBI:57540"/>
        <dbReference type="ChEBI" id="CHEBI:57945"/>
        <dbReference type="ChEBI" id="CHEBI:132124"/>
        <dbReference type="EC" id="1.6.5.9"/>
    </reaction>
</comment>
<comment type="similarity">
    <text evidence="1">Belongs to the NADH dehydrogenase family.</text>
</comment>
<accession>A0A1M6C9L7</accession>
<proteinExistence type="inferred from homology"/>
<evidence type="ECO:0000259" key="9">
    <source>
        <dbReference type="Pfam" id="PF04173"/>
    </source>
</evidence>
<keyword evidence="4" id="KW-0274">FAD</keyword>
<keyword evidence="6" id="KW-0520">NAD</keyword>
<evidence type="ECO:0000256" key="5">
    <source>
        <dbReference type="ARBA" id="ARBA00023002"/>
    </source>
</evidence>
<dbReference type="PANTHER" id="PTHR43706:SF47">
    <property type="entry name" value="EXTERNAL NADH-UBIQUINONE OXIDOREDUCTASE 1, MITOCHONDRIAL-RELATED"/>
    <property type="match status" value="1"/>
</dbReference>
<organism evidence="11 12">
    <name type="scientific">Dethiosulfatibacter aminovorans DSM 17477</name>
    <dbReference type="NCBI Taxonomy" id="1121476"/>
    <lineage>
        <taxon>Bacteria</taxon>
        <taxon>Bacillati</taxon>
        <taxon>Bacillota</taxon>
        <taxon>Tissierellia</taxon>
        <taxon>Dethiosulfatibacter</taxon>
    </lineage>
</organism>
<keyword evidence="8" id="KW-0812">Transmembrane</keyword>
<dbReference type="Pfam" id="PF07992">
    <property type="entry name" value="Pyr_redox_2"/>
    <property type="match status" value="1"/>
</dbReference>
<dbReference type="GO" id="GO:0050136">
    <property type="term" value="F:NADH dehydrogenase (quinone) (non-electrogenic) activity"/>
    <property type="evidence" value="ECO:0007669"/>
    <property type="project" value="UniProtKB-EC"/>
</dbReference>
<evidence type="ECO:0000256" key="6">
    <source>
        <dbReference type="ARBA" id="ARBA00023027"/>
    </source>
</evidence>
<dbReference type="InterPro" id="IPR007301">
    <property type="entry name" value="DoxD"/>
</dbReference>
<dbReference type="InterPro" id="IPR036188">
    <property type="entry name" value="FAD/NAD-bd_sf"/>
</dbReference>
<keyword evidence="3" id="KW-0285">Flavoprotein</keyword>
<keyword evidence="8" id="KW-1133">Transmembrane helix</keyword>
<dbReference type="PANTHER" id="PTHR43706">
    <property type="entry name" value="NADH DEHYDROGENASE"/>
    <property type="match status" value="1"/>
</dbReference>
<dbReference type="PRINTS" id="PR00368">
    <property type="entry name" value="FADPNR"/>
</dbReference>
<evidence type="ECO:0000256" key="7">
    <source>
        <dbReference type="ARBA" id="ARBA00047599"/>
    </source>
</evidence>
<evidence type="ECO:0000259" key="10">
    <source>
        <dbReference type="Pfam" id="PF07992"/>
    </source>
</evidence>
<keyword evidence="8" id="KW-0472">Membrane</keyword>
<gene>
    <name evidence="11" type="ORF">SAMN02745751_00626</name>
</gene>
<evidence type="ECO:0000256" key="3">
    <source>
        <dbReference type="ARBA" id="ARBA00022630"/>
    </source>
</evidence>
<dbReference type="SUPFAM" id="SSF51905">
    <property type="entry name" value="FAD/NAD(P)-binding domain"/>
    <property type="match status" value="2"/>
</dbReference>
<name>A0A1M6C9L7_9FIRM</name>
<keyword evidence="12" id="KW-1185">Reference proteome</keyword>
<evidence type="ECO:0000256" key="8">
    <source>
        <dbReference type="SAM" id="Phobius"/>
    </source>
</evidence>
<dbReference type="STRING" id="1121476.SAMN02745751_00626"/>
<dbReference type="EC" id="1.6.5.9" evidence="2"/>
<dbReference type="Gene3D" id="3.50.50.100">
    <property type="match status" value="1"/>
</dbReference>
<dbReference type="EMBL" id="FQZL01000005">
    <property type="protein sequence ID" value="SHI57491.1"/>
    <property type="molecule type" value="Genomic_DNA"/>
</dbReference>
<feature type="domain" description="FAD/NAD(P)-binding" evidence="10">
    <location>
        <begin position="4"/>
        <end position="322"/>
    </location>
</feature>
<evidence type="ECO:0000313" key="12">
    <source>
        <dbReference type="Proteomes" id="UP000184052"/>
    </source>
</evidence>
<feature type="transmembrane region" description="Helical" evidence="8">
    <location>
        <begin position="559"/>
        <end position="583"/>
    </location>
</feature>
<dbReference type="Proteomes" id="UP000184052">
    <property type="component" value="Unassembled WGS sequence"/>
</dbReference>
<dbReference type="InterPro" id="IPR023753">
    <property type="entry name" value="FAD/NAD-binding_dom"/>
</dbReference>
<keyword evidence="5" id="KW-0560">Oxidoreductase</keyword>
<feature type="domain" description="TQO small subunit DoxD" evidence="9">
    <location>
        <begin position="535"/>
        <end position="639"/>
    </location>
</feature>
<evidence type="ECO:0000256" key="1">
    <source>
        <dbReference type="ARBA" id="ARBA00005272"/>
    </source>
</evidence>
<reference evidence="11 12" key="1">
    <citation type="submission" date="2016-11" db="EMBL/GenBank/DDBJ databases">
        <authorList>
            <person name="Jaros S."/>
            <person name="Januszkiewicz K."/>
            <person name="Wedrychowicz H."/>
        </authorList>
    </citation>
    <scope>NUCLEOTIDE SEQUENCE [LARGE SCALE GENOMIC DNA]</scope>
    <source>
        <strain evidence="11 12">DSM 17477</strain>
    </source>
</reference>
<dbReference type="Pfam" id="PF04173">
    <property type="entry name" value="DoxD"/>
    <property type="match status" value="1"/>
</dbReference>
<dbReference type="RefSeq" id="WP_073046965.1">
    <property type="nucleotide sequence ID" value="NZ_FQZL01000005.1"/>
</dbReference>